<dbReference type="PANTHER" id="PTHR38111:SF9">
    <property type="entry name" value="ZN(2)-C6 FUNGAL-TYPE DOMAIN-CONTAINING PROTEIN"/>
    <property type="match status" value="1"/>
</dbReference>
<sequence>MPIGRPRIPGTEEERAGARRAKVRANVQAFRRRQREKKLAKDAVIRQTNEFDSDVVLEAETNRQPEPESPVTLPFESDPRDDAFVVSKDGEPWLWAIPSELGAKLNGTTYQDALIKALQDRYLPSQTNLPRIQYEPKKRFSICCSTWITSTTLDMGKPECKVLMQALLAASLAIIGRERKDEEMTLHAAYVQTEALQKLRFALTKYSEGDRSICPTMLSLTSLTCAMSELIANQSWDNFNRHLLGVGALLFHGGPEGLSSESAQEHFYGYRVTQAPFLFMNRQRAFLSNPEWLEFPWKKDLELAQRPLHTMLDIAFTILPEIVKQDMPKRWSLSCLQGRLERAKRVAHELTEWEDDLRSQHRGVLYKQRPATWGGLDDYCFEFPLLSTGVAFSMYTAVRVHVAALMAAVVNDILIRDPNADVERKPAVLEALRWSRLACQCLEFFHKGQVEFAGRIVTLWPLETAWEFFMRSQADGVLNVSREVAWCRGIAEKLSNMGIPPFQWR</sequence>
<accession>A0AA39D1L3</accession>
<protein>
    <submittedName>
        <fullName evidence="2">Uncharacterized protein</fullName>
    </submittedName>
</protein>
<evidence type="ECO:0000256" key="1">
    <source>
        <dbReference type="SAM" id="MobiDB-lite"/>
    </source>
</evidence>
<feature type="region of interest" description="Disordered" evidence="1">
    <location>
        <begin position="59"/>
        <end position="78"/>
    </location>
</feature>
<evidence type="ECO:0000313" key="2">
    <source>
        <dbReference type="EMBL" id="KAJ9639589.1"/>
    </source>
</evidence>
<proteinExistence type="predicted"/>
<evidence type="ECO:0000313" key="3">
    <source>
        <dbReference type="Proteomes" id="UP001172681"/>
    </source>
</evidence>
<dbReference type="PANTHER" id="PTHR38111">
    <property type="entry name" value="ZN(2)-C6 FUNGAL-TYPE DOMAIN-CONTAINING PROTEIN-RELATED"/>
    <property type="match status" value="1"/>
</dbReference>
<reference evidence="2" key="1">
    <citation type="submission" date="2022-10" db="EMBL/GenBank/DDBJ databases">
        <title>Culturing micro-colonial fungi from biological soil crusts in the Mojave desert and describing Neophaeococcomyces mojavensis, and introducing the new genera and species Taxawa tesnikishii.</title>
        <authorList>
            <person name="Kurbessoian T."/>
            <person name="Stajich J.E."/>
        </authorList>
    </citation>
    <scope>NUCLEOTIDE SEQUENCE</scope>
    <source>
        <strain evidence="2">TK_35</strain>
    </source>
</reference>
<comment type="caution">
    <text evidence="2">The sequence shown here is derived from an EMBL/GenBank/DDBJ whole genome shotgun (WGS) entry which is preliminary data.</text>
</comment>
<dbReference type="Proteomes" id="UP001172681">
    <property type="component" value="Unassembled WGS sequence"/>
</dbReference>
<gene>
    <name evidence="2" type="ORF">H2204_003659</name>
</gene>
<dbReference type="AlphaFoldDB" id="A0AA39D1L3"/>
<name>A0AA39D1L3_9EURO</name>
<dbReference type="InterPro" id="IPR053178">
    <property type="entry name" value="Osmoadaptation_assoc"/>
</dbReference>
<keyword evidence="3" id="KW-1185">Reference proteome</keyword>
<feature type="region of interest" description="Disordered" evidence="1">
    <location>
        <begin position="1"/>
        <end position="20"/>
    </location>
</feature>
<dbReference type="EMBL" id="JAPDRN010000017">
    <property type="protein sequence ID" value="KAJ9639589.1"/>
    <property type="molecule type" value="Genomic_DNA"/>
</dbReference>
<organism evidence="2 3">
    <name type="scientific">Knufia peltigerae</name>
    <dbReference type="NCBI Taxonomy" id="1002370"/>
    <lineage>
        <taxon>Eukaryota</taxon>
        <taxon>Fungi</taxon>
        <taxon>Dikarya</taxon>
        <taxon>Ascomycota</taxon>
        <taxon>Pezizomycotina</taxon>
        <taxon>Eurotiomycetes</taxon>
        <taxon>Chaetothyriomycetidae</taxon>
        <taxon>Chaetothyriales</taxon>
        <taxon>Trichomeriaceae</taxon>
        <taxon>Knufia</taxon>
    </lineage>
</organism>